<keyword evidence="3" id="KW-0479">Metal-binding</keyword>
<protein>
    <recommendedName>
        <fullName evidence="9">Peptidase M43 pregnancy-associated plasma-A domain-containing protein</fullName>
    </recommendedName>
</protein>
<evidence type="ECO:0000313" key="11">
    <source>
        <dbReference type="Proteomes" id="UP001500683"/>
    </source>
</evidence>
<organism evidence="10 11">
    <name type="scientific">Actinomadura miaoliensis</name>
    <dbReference type="NCBI Taxonomy" id="430685"/>
    <lineage>
        <taxon>Bacteria</taxon>
        <taxon>Bacillati</taxon>
        <taxon>Actinomycetota</taxon>
        <taxon>Actinomycetes</taxon>
        <taxon>Streptosporangiales</taxon>
        <taxon>Thermomonosporaceae</taxon>
        <taxon>Actinomadura</taxon>
    </lineage>
</organism>
<evidence type="ECO:0000259" key="9">
    <source>
        <dbReference type="Pfam" id="PF05572"/>
    </source>
</evidence>
<dbReference type="EMBL" id="BAAAZG010000004">
    <property type="protein sequence ID" value="GAA4062565.1"/>
    <property type="molecule type" value="Genomic_DNA"/>
</dbReference>
<comment type="caution">
    <text evidence="10">The sequence shown here is derived from an EMBL/GenBank/DDBJ whole genome shotgun (WGS) entry which is preliminary data.</text>
</comment>
<keyword evidence="4" id="KW-0732">Signal</keyword>
<dbReference type="PANTHER" id="PTHR47466">
    <property type="match status" value="1"/>
</dbReference>
<dbReference type="PANTHER" id="PTHR47466:SF1">
    <property type="entry name" value="METALLOPROTEASE MEP1 (AFU_ORTHOLOGUE AFUA_1G07730)-RELATED"/>
    <property type="match status" value="1"/>
</dbReference>
<evidence type="ECO:0000256" key="5">
    <source>
        <dbReference type="ARBA" id="ARBA00022801"/>
    </source>
</evidence>
<keyword evidence="5" id="KW-0378">Hydrolase</keyword>
<evidence type="ECO:0000313" key="10">
    <source>
        <dbReference type="EMBL" id="GAA4062565.1"/>
    </source>
</evidence>
<dbReference type="Gene3D" id="2.115.10.20">
    <property type="entry name" value="Glycosyl hydrolase domain, family 43"/>
    <property type="match status" value="2"/>
</dbReference>
<evidence type="ECO:0000256" key="2">
    <source>
        <dbReference type="ARBA" id="ARBA00022670"/>
    </source>
</evidence>
<dbReference type="InterPro" id="IPR008754">
    <property type="entry name" value="Peptidase_M43"/>
</dbReference>
<keyword evidence="2" id="KW-0645">Protease</keyword>
<dbReference type="Gene3D" id="3.40.390.10">
    <property type="entry name" value="Collagenase (Catalytic Domain)"/>
    <property type="match status" value="1"/>
</dbReference>
<sequence length="601" mass="64368">MTVGETGTPMPAQRRCGTMDVHRRLLTERPGYAVARAEIETHAQRFRTARRAEERLGVTVIPTVVHVVFQTPVQNIDDAQVRSQIDVLNRDFRKLNPDVANVPDAFKPLVGDAFIEFRLATRDPLDNPTNGITRTQTTVAAFDTDDSVKHAAQGGADAWPSDRYLNIWVCRLAGGLLGYAQFPGGPRDTDGVVITYTAFGTTGTAAPPFHLGRSATHEVGHWLNLFHIWGDDGTACTGSDQVDDTPNQAGPNFGCPQFPHITCGNAPSGDMFMNYMDYTDDACMFMFTKGQTVRMQAALDGPRASIGTSQLLRPALFRAWKGIGGDPGLYVSSTGDGQQWTPQILLPFVGTSSGASVTEHGDLLHMAWKGLDGDPGIYHSSSADGANWRPQNLVPAVGTSHKPSITASNGVLHMVWKGIGTDSGIYHSTSADGLGWQPQNLIGGVGTSNGPFVTVFNGVLHMVWKGMGADSGIYHSSSIDGVNWQPQNHVEGVGTSHGASLAVFDGLLHMVWKGMDADSGIYHSTSPDGTKWEPQNHISGVGTSHTPVLGVLGGRLHMVWKGMDGDPGVYHSATRDGVTWDPQDLIPNVGTSEGPSMVSLP</sequence>
<evidence type="ECO:0000256" key="6">
    <source>
        <dbReference type="ARBA" id="ARBA00022833"/>
    </source>
</evidence>
<evidence type="ECO:0000256" key="3">
    <source>
        <dbReference type="ARBA" id="ARBA00022723"/>
    </source>
</evidence>
<dbReference type="Proteomes" id="UP001500683">
    <property type="component" value="Unassembled WGS sequence"/>
</dbReference>
<feature type="domain" description="Peptidase M43 pregnancy-associated plasma-A" evidence="9">
    <location>
        <begin position="156"/>
        <end position="300"/>
    </location>
</feature>
<dbReference type="Pfam" id="PF05572">
    <property type="entry name" value="Peptidase_M43"/>
    <property type="match status" value="1"/>
</dbReference>
<dbReference type="InterPro" id="IPR024079">
    <property type="entry name" value="MetalloPept_cat_dom_sf"/>
</dbReference>
<comment type="similarity">
    <text evidence="1">Belongs to the peptidase M43B family.</text>
</comment>
<evidence type="ECO:0000256" key="8">
    <source>
        <dbReference type="ARBA" id="ARBA00023157"/>
    </source>
</evidence>
<accession>A0ABP7V9R8</accession>
<keyword evidence="8" id="KW-1015">Disulfide bond</keyword>
<dbReference type="CDD" id="cd15482">
    <property type="entry name" value="Sialidase_non-viral"/>
    <property type="match status" value="1"/>
</dbReference>
<dbReference type="RefSeq" id="WP_344942707.1">
    <property type="nucleotide sequence ID" value="NZ_BAAAZG010000004.1"/>
</dbReference>
<name>A0ABP7V9R8_9ACTN</name>
<proteinExistence type="inferred from homology"/>
<keyword evidence="6" id="KW-0862">Zinc</keyword>
<evidence type="ECO:0000256" key="4">
    <source>
        <dbReference type="ARBA" id="ARBA00022729"/>
    </source>
</evidence>
<evidence type="ECO:0000256" key="1">
    <source>
        <dbReference type="ARBA" id="ARBA00008721"/>
    </source>
</evidence>
<keyword evidence="11" id="KW-1185">Reference proteome</keyword>
<dbReference type="InterPro" id="IPR023296">
    <property type="entry name" value="Glyco_hydro_beta-prop_sf"/>
</dbReference>
<dbReference type="SUPFAM" id="SSF75005">
    <property type="entry name" value="Arabinanase/levansucrase/invertase"/>
    <property type="match status" value="2"/>
</dbReference>
<evidence type="ECO:0000256" key="7">
    <source>
        <dbReference type="ARBA" id="ARBA00023049"/>
    </source>
</evidence>
<dbReference type="CDD" id="cd04275">
    <property type="entry name" value="ZnMc_pappalysin_like"/>
    <property type="match status" value="1"/>
</dbReference>
<reference evidence="11" key="1">
    <citation type="journal article" date="2019" name="Int. J. Syst. Evol. Microbiol.">
        <title>The Global Catalogue of Microorganisms (GCM) 10K type strain sequencing project: providing services to taxonomists for standard genome sequencing and annotation.</title>
        <authorList>
            <consortium name="The Broad Institute Genomics Platform"/>
            <consortium name="The Broad Institute Genome Sequencing Center for Infectious Disease"/>
            <person name="Wu L."/>
            <person name="Ma J."/>
        </authorList>
    </citation>
    <scope>NUCLEOTIDE SEQUENCE [LARGE SCALE GENOMIC DNA]</scope>
    <source>
        <strain evidence="11">JCM 16702</strain>
    </source>
</reference>
<gene>
    <name evidence="10" type="ORF">GCM10022214_14820</name>
</gene>
<dbReference type="SUPFAM" id="SSF55486">
    <property type="entry name" value="Metalloproteases ('zincins'), catalytic domain"/>
    <property type="match status" value="1"/>
</dbReference>
<keyword evidence="7" id="KW-0482">Metalloprotease</keyword>